<protein>
    <recommendedName>
        <fullName evidence="3">Trypsin-like peptidase domain-containing protein</fullName>
    </recommendedName>
</protein>
<dbReference type="EMBL" id="BSOA01000034">
    <property type="protein sequence ID" value="GLQ89405.1"/>
    <property type="molecule type" value="Genomic_DNA"/>
</dbReference>
<evidence type="ECO:0008006" key="3">
    <source>
        <dbReference type="Google" id="ProtNLM"/>
    </source>
</evidence>
<accession>A0ABQ5XCQ1</accession>
<comment type="caution">
    <text evidence="1">The sequence shown here is derived from an EMBL/GenBank/DDBJ whole genome shotgun (WGS) entry which is preliminary data.</text>
</comment>
<evidence type="ECO:0000313" key="2">
    <source>
        <dbReference type="Proteomes" id="UP001156627"/>
    </source>
</evidence>
<evidence type="ECO:0000313" key="1">
    <source>
        <dbReference type="EMBL" id="GLQ89405.1"/>
    </source>
</evidence>
<organism evidence="1 2">
    <name type="scientific">Dyella flagellata</name>
    <dbReference type="NCBI Taxonomy" id="1867833"/>
    <lineage>
        <taxon>Bacteria</taxon>
        <taxon>Pseudomonadati</taxon>
        <taxon>Pseudomonadota</taxon>
        <taxon>Gammaproteobacteria</taxon>
        <taxon>Lysobacterales</taxon>
        <taxon>Rhodanobacteraceae</taxon>
        <taxon>Dyella</taxon>
    </lineage>
</organism>
<reference evidence="2" key="1">
    <citation type="journal article" date="2019" name="Int. J. Syst. Evol. Microbiol.">
        <title>The Global Catalogue of Microorganisms (GCM) 10K type strain sequencing project: providing services to taxonomists for standard genome sequencing and annotation.</title>
        <authorList>
            <consortium name="The Broad Institute Genomics Platform"/>
            <consortium name="The Broad Institute Genome Sequencing Center for Infectious Disease"/>
            <person name="Wu L."/>
            <person name="Ma J."/>
        </authorList>
    </citation>
    <scope>NUCLEOTIDE SEQUENCE [LARGE SCALE GENOMIC DNA]</scope>
    <source>
        <strain evidence="2">NBRC 111981</strain>
    </source>
</reference>
<gene>
    <name evidence="1" type="ORF">GCM10007898_29780</name>
</gene>
<name>A0ABQ5XCQ1_9GAMM</name>
<keyword evidence="2" id="KW-1185">Reference proteome</keyword>
<dbReference type="Proteomes" id="UP001156627">
    <property type="component" value="Unassembled WGS sequence"/>
</dbReference>
<proteinExistence type="predicted"/>
<sequence>MGQDSFPTKVASACLADYRGKRILLTVAHATGDQGDWALQVRFAPQQNRTLLRWLGAMNFFAIGNLGSSELKRVDLSFVEIDPSVTAYRQEIDPTKNTIKCETPITVHALTLCEKPDPNDTFGFCGMVLPAQEEHFGQRYFSGEIRTYPELSFLRTEGNYHVFKLPFDHPGHEHFEGCSGAPIINSAGIPVALVCSGCDKHDEIWGISLAAYKVPIDLALDHAAE</sequence>